<proteinExistence type="predicted"/>
<dbReference type="Proteomes" id="UP001186974">
    <property type="component" value="Unassembled WGS sequence"/>
</dbReference>
<name>A0ACC3E068_9PEZI</name>
<gene>
    <name evidence="1" type="ORF">LTS18_010639</name>
</gene>
<dbReference type="EMBL" id="JAWDJW010000003">
    <property type="protein sequence ID" value="KAK3082222.1"/>
    <property type="molecule type" value="Genomic_DNA"/>
</dbReference>
<evidence type="ECO:0000313" key="2">
    <source>
        <dbReference type="Proteomes" id="UP001186974"/>
    </source>
</evidence>
<organism evidence="1 2">
    <name type="scientific">Coniosporium uncinatum</name>
    <dbReference type="NCBI Taxonomy" id="93489"/>
    <lineage>
        <taxon>Eukaryota</taxon>
        <taxon>Fungi</taxon>
        <taxon>Dikarya</taxon>
        <taxon>Ascomycota</taxon>
        <taxon>Pezizomycotina</taxon>
        <taxon>Dothideomycetes</taxon>
        <taxon>Dothideomycetes incertae sedis</taxon>
        <taxon>Coniosporium</taxon>
    </lineage>
</organism>
<accession>A0ACC3E068</accession>
<sequence length="872" mass="89735">MLLTQSLFAALTLTRFTLAAEQAQGAPQGIQYAVPTATLREGIYVGQQTSLPGSPVNLNKWNGIPFAKPPERFAPPQPLGASVETRRAVRPMNQCMQLESSQGLLATLISQNAIQSEDCLYLNIVAPAVSAGALNDPNPKAVMVWLYGGGLQSGYGGSPAFDGSSLATNQDVIVVTPNYRVSIFGFPGTVSGMNTTSRNPGFLDQHFAVNWVKKNIAAFGGDPNRVTIFGESSGGNSVSMMVNSAGANPPFHAAIEQSGSAYMYAMGPQFAAGPMAPLSPPQVSNPFAAVAKDVGCTDAQQTEVMACMKRAPAPELLEAATKLNITWLPVPDDETTVVANLDAARKSKKAANVPFLLGTNYAEGGLFADMMPGSVTVEQYAGFLDPGVPTVAARASLAYPVGPLRAFKQQKQALATMMTDLMFTCAAAHEARVAADNGYPIYRYLFNASFPVPKPAAAAAGLRVMNGPVHGAEVPFVFGNMDAKSFLLPGAGRAPNMPNLGDILGDGSTERQSQLILSQKIQKAWADFAKDPLKGPGWEKYDATNGVMGNLGGLGDRTGIETSLAREMDGRCDMYESMYAREITMPVDAPTDAATEVGLPTPASSASASSAPVAAASSTDIDMGGMPGMAASSTSSSSSSSAVLSAPASITSSAASVTSLASSLSAMDMGAMPGMAGMSISSSSPAASAPALPVFTLPAVAPVNVNASVSATPSNTGAFAFPSAPAAAAATAAAPVTDVAPAVEDEDEEACEEEEEEGEASVPATTAASADEEEVCKEDEDEEPTAVGVDDGDDEACEEEEEEEEEPAVAAVAAADSEDEEACEDGEEEEGPVMAEAPVAPVAPVVTESAEEEEACEDDDTADAANSESLAA</sequence>
<keyword evidence="2" id="KW-1185">Reference proteome</keyword>
<comment type="caution">
    <text evidence="1">The sequence shown here is derived from an EMBL/GenBank/DDBJ whole genome shotgun (WGS) entry which is preliminary data.</text>
</comment>
<protein>
    <submittedName>
        <fullName evidence="1">Uncharacterized protein</fullName>
    </submittedName>
</protein>
<evidence type="ECO:0000313" key="1">
    <source>
        <dbReference type="EMBL" id="KAK3082222.1"/>
    </source>
</evidence>
<reference evidence="1" key="1">
    <citation type="submission" date="2024-09" db="EMBL/GenBank/DDBJ databases">
        <title>Black Yeasts Isolated from many extreme environments.</title>
        <authorList>
            <person name="Coleine C."/>
            <person name="Stajich J.E."/>
            <person name="Selbmann L."/>
        </authorList>
    </citation>
    <scope>NUCLEOTIDE SEQUENCE</scope>
    <source>
        <strain evidence="1">CCFEE 5737</strain>
    </source>
</reference>